<keyword evidence="3" id="KW-1015">Disulfide bond</keyword>
<dbReference type="InterPro" id="IPR013766">
    <property type="entry name" value="Thioredoxin_domain"/>
</dbReference>
<evidence type="ECO:0000259" key="7">
    <source>
        <dbReference type="PROSITE" id="PS51352"/>
    </source>
</evidence>
<evidence type="ECO:0000256" key="6">
    <source>
        <dbReference type="SAM" id="SignalP"/>
    </source>
</evidence>
<dbReference type="GO" id="GO:0017004">
    <property type="term" value="P:cytochrome complex assembly"/>
    <property type="evidence" value="ECO:0007669"/>
    <property type="project" value="UniProtKB-KW"/>
</dbReference>
<keyword evidence="2" id="KW-0201">Cytochrome c-type biogenesis</keyword>
<evidence type="ECO:0000256" key="2">
    <source>
        <dbReference type="ARBA" id="ARBA00022748"/>
    </source>
</evidence>
<dbReference type="PROSITE" id="PS00194">
    <property type="entry name" value="THIOREDOXIN_1"/>
    <property type="match status" value="1"/>
</dbReference>
<dbReference type="InterPro" id="IPR036249">
    <property type="entry name" value="Thioredoxin-like_sf"/>
</dbReference>
<proteinExistence type="predicted"/>
<dbReference type="SUPFAM" id="SSF52833">
    <property type="entry name" value="Thioredoxin-like"/>
    <property type="match status" value="1"/>
</dbReference>
<dbReference type="Pfam" id="PF00578">
    <property type="entry name" value="AhpC-TSA"/>
    <property type="match status" value="1"/>
</dbReference>
<feature type="compositionally biased region" description="Polar residues" evidence="5">
    <location>
        <begin position="369"/>
        <end position="381"/>
    </location>
</feature>
<feature type="compositionally biased region" description="Low complexity" evidence="5">
    <location>
        <begin position="357"/>
        <end position="368"/>
    </location>
</feature>
<feature type="region of interest" description="Disordered" evidence="5">
    <location>
        <begin position="357"/>
        <end position="381"/>
    </location>
</feature>
<evidence type="ECO:0000256" key="3">
    <source>
        <dbReference type="ARBA" id="ARBA00023157"/>
    </source>
</evidence>
<dbReference type="Gene3D" id="3.40.30.10">
    <property type="entry name" value="Glutaredoxin"/>
    <property type="match status" value="1"/>
</dbReference>
<dbReference type="PROSITE" id="PS51352">
    <property type="entry name" value="THIOREDOXIN_2"/>
    <property type="match status" value="1"/>
</dbReference>
<gene>
    <name evidence="8" type="ORF">CDA63_10160</name>
</gene>
<dbReference type="RefSeq" id="WP_088464348.1">
    <property type="nucleotide sequence ID" value="NZ_NIRR01000014.1"/>
</dbReference>
<evidence type="ECO:0000313" key="9">
    <source>
        <dbReference type="Proteomes" id="UP000197277"/>
    </source>
</evidence>
<accession>A0A2D0AFV4</accession>
<comment type="subcellular location">
    <subcellularLocation>
        <location evidence="1">Cell envelope</location>
    </subcellularLocation>
</comment>
<dbReference type="InterPro" id="IPR000866">
    <property type="entry name" value="AhpC/TSA"/>
</dbReference>
<reference evidence="8 9" key="1">
    <citation type="submission" date="2017-06" db="EMBL/GenBank/DDBJ databases">
        <title>Hymenobacter amundsenii sp. nov. isolated from regoliths in Antarctica.</title>
        <authorList>
            <person name="Sedlacek I."/>
            <person name="Kralova S."/>
            <person name="Pantucek R."/>
            <person name="Svec P."/>
            <person name="Holochova P."/>
            <person name="Stankova E."/>
            <person name="Vrbovska V."/>
            <person name="Busse H.-J."/>
        </authorList>
    </citation>
    <scope>NUCLEOTIDE SEQUENCE [LARGE SCALE GENOMIC DNA]</scope>
    <source>
        <strain evidence="8 9">CCM 8682</strain>
    </source>
</reference>
<dbReference type="InterPro" id="IPR050553">
    <property type="entry name" value="Thioredoxin_ResA/DsbE_sf"/>
</dbReference>
<dbReference type="PANTHER" id="PTHR42852">
    <property type="entry name" value="THIOL:DISULFIDE INTERCHANGE PROTEIN DSBE"/>
    <property type="match status" value="1"/>
</dbReference>
<dbReference type="OrthoDB" id="6399635at2"/>
<keyword evidence="6" id="KW-0732">Signal</keyword>
<keyword evidence="4" id="KW-0676">Redox-active center</keyword>
<dbReference type="GO" id="GO:0016209">
    <property type="term" value="F:antioxidant activity"/>
    <property type="evidence" value="ECO:0007669"/>
    <property type="project" value="InterPro"/>
</dbReference>
<dbReference type="EMBL" id="NIRR01000014">
    <property type="protein sequence ID" value="OWP63211.1"/>
    <property type="molecule type" value="Genomic_DNA"/>
</dbReference>
<dbReference type="PANTHER" id="PTHR42852:SF6">
    <property type="entry name" value="THIOL:DISULFIDE INTERCHANGE PROTEIN DSBE"/>
    <property type="match status" value="1"/>
</dbReference>
<evidence type="ECO:0000313" key="8">
    <source>
        <dbReference type="EMBL" id="OWP63211.1"/>
    </source>
</evidence>
<feature type="chain" id="PRO_5013311040" evidence="6">
    <location>
        <begin position="21"/>
        <end position="430"/>
    </location>
</feature>
<dbReference type="Pfam" id="PF14289">
    <property type="entry name" value="DUF4369"/>
    <property type="match status" value="1"/>
</dbReference>
<dbReference type="AlphaFoldDB" id="A0A2D0AFV4"/>
<sequence length="430" mass="46774">MHRFSLLPALLLAGTSLAQAQYLTSFTLKGQLGLLQGPAKVYLRREGLFQGQITDSATVKNGTFVLRGITDGPVRGRLVLVRPGQYRRLLTGQADNCAIYLEKGTISVSSPDSLAHATVGGTPLNTEYQQLRQQLAPVQAPMEALRQEYYATPPDRRAATGILPRLEAQQNITEPAELALRTSFIKAHPASLVSLDAVQDVGGPIPSYAVVGPLFEGLDAHLKATAQGQALGRQVAALQRVAVGAPAPAFTLPDPTGKAFTLADFRGKFVLVDFWASWCGPCRRDNPNLIQYYNQFKGRNFEVVGISLDDAPDRAKWLKAVQDDHLPWLQLWTPGGWQQGVALLYNVRAIPRTSCLTPTASSSPPTCTGRSSKQPWPRCSSNPVADDSMAHLASVERHGLLRILLLASTGGRVQRVPDLFLLMTRVLRLC</sequence>
<dbReference type="GO" id="GO:0030313">
    <property type="term" value="C:cell envelope"/>
    <property type="evidence" value="ECO:0007669"/>
    <property type="project" value="UniProtKB-SubCell"/>
</dbReference>
<evidence type="ECO:0000256" key="4">
    <source>
        <dbReference type="ARBA" id="ARBA00023284"/>
    </source>
</evidence>
<dbReference type="InterPro" id="IPR017937">
    <property type="entry name" value="Thioredoxin_CS"/>
</dbReference>
<evidence type="ECO:0000256" key="5">
    <source>
        <dbReference type="SAM" id="MobiDB-lite"/>
    </source>
</evidence>
<keyword evidence="9" id="KW-1185">Reference proteome</keyword>
<comment type="caution">
    <text evidence="8">The sequence shown here is derived from an EMBL/GenBank/DDBJ whole genome shotgun (WGS) entry which is preliminary data.</text>
</comment>
<protein>
    <submittedName>
        <fullName evidence="8">Alkyl hydroperoxide reductase</fullName>
    </submittedName>
</protein>
<evidence type="ECO:0000256" key="1">
    <source>
        <dbReference type="ARBA" id="ARBA00004196"/>
    </source>
</evidence>
<feature type="domain" description="Thioredoxin" evidence="7">
    <location>
        <begin position="241"/>
        <end position="394"/>
    </location>
</feature>
<organism evidence="8 9">
    <name type="scientific">Hymenobacter amundsenii</name>
    <dbReference type="NCBI Taxonomy" id="2006685"/>
    <lineage>
        <taxon>Bacteria</taxon>
        <taxon>Pseudomonadati</taxon>
        <taxon>Bacteroidota</taxon>
        <taxon>Cytophagia</taxon>
        <taxon>Cytophagales</taxon>
        <taxon>Hymenobacteraceae</taxon>
        <taxon>Hymenobacter</taxon>
    </lineage>
</organism>
<dbReference type="CDD" id="cd02966">
    <property type="entry name" value="TlpA_like_family"/>
    <property type="match status" value="1"/>
</dbReference>
<name>A0A2D0AFV4_9BACT</name>
<dbReference type="Proteomes" id="UP000197277">
    <property type="component" value="Unassembled WGS sequence"/>
</dbReference>
<feature type="signal peptide" evidence="6">
    <location>
        <begin position="1"/>
        <end position="20"/>
    </location>
</feature>
<dbReference type="GO" id="GO:0016491">
    <property type="term" value="F:oxidoreductase activity"/>
    <property type="evidence" value="ECO:0007669"/>
    <property type="project" value="InterPro"/>
</dbReference>
<dbReference type="InterPro" id="IPR025380">
    <property type="entry name" value="DUF4369"/>
</dbReference>